<evidence type="ECO:0000313" key="2">
    <source>
        <dbReference type="EMBL" id="KAJ1200607.1"/>
    </source>
</evidence>
<gene>
    <name evidence="2" type="ORF">NDU88_004430</name>
</gene>
<evidence type="ECO:0000256" key="1">
    <source>
        <dbReference type="SAM" id="MobiDB-lite"/>
    </source>
</evidence>
<accession>A0AAV7VIQ9</accession>
<dbReference type="EMBL" id="JANPWB010000003">
    <property type="protein sequence ID" value="KAJ1200607.1"/>
    <property type="molecule type" value="Genomic_DNA"/>
</dbReference>
<keyword evidence="3" id="KW-1185">Reference proteome</keyword>
<sequence>MKRAQGPGKPGLAAAEAEVKEAGDLESPGSLSPPGSSSAKRGTAGDGIYHTAYPEVPSHFVLFRVKGEQPALGDWELRREGESSRLPAQEHTEREKAGALREGGQETTHKLSIAFTNRDIAHPRRSPSPGTHGFESWLAV</sequence>
<evidence type="ECO:0000313" key="3">
    <source>
        <dbReference type="Proteomes" id="UP001066276"/>
    </source>
</evidence>
<feature type="compositionally biased region" description="Low complexity" evidence="1">
    <location>
        <begin position="27"/>
        <end position="38"/>
    </location>
</feature>
<name>A0AAV7VIQ9_PLEWA</name>
<feature type="compositionally biased region" description="Basic and acidic residues" evidence="1">
    <location>
        <begin position="78"/>
        <end position="109"/>
    </location>
</feature>
<proteinExistence type="predicted"/>
<feature type="region of interest" description="Disordered" evidence="1">
    <location>
        <begin position="78"/>
        <end position="140"/>
    </location>
</feature>
<dbReference type="Proteomes" id="UP001066276">
    <property type="component" value="Chromosome 2_1"/>
</dbReference>
<reference evidence="2" key="1">
    <citation type="journal article" date="2022" name="bioRxiv">
        <title>Sequencing and chromosome-scale assembly of the giantPleurodeles waltlgenome.</title>
        <authorList>
            <person name="Brown T."/>
            <person name="Elewa A."/>
            <person name="Iarovenko S."/>
            <person name="Subramanian E."/>
            <person name="Araus A.J."/>
            <person name="Petzold A."/>
            <person name="Susuki M."/>
            <person name="Suzuki K.-i.T."/>
            <person name="Hayashi T."/>
            <person name="Toyoda A."/>
            <person name="Oliveira C."/>
            <person name="Osipova E."/>
            <person name="Leigh N.D."/>
            <person name="Simon A."/>
            <person name="Yun M.H."/>
        </authorList>
    </citation>
    <scope>NUCLEOTIDE SEQUENCE</scope>
    <source>
        <strain evidence="2">20211129_DDA</strain>
        <tissue evidence="2">Liver</tissue>
    </source>
</reference>
<feature type="region of interest" description="Disordered" evidence="1">
    <location>
        <begin position="1"/>
        <end position="51"/>
    </location>
</feature>
<organism evidence="2 3">
    <name type="scientific">Pleurodeles waltl</name>
    <name type="common">Iberian ribbed newt</name>
    <dbReference type="NCBI Taxonomy" id="8319"/>
    <lineage>
        <taxon>Eukaryota</taxon>
        <taxon>Metazoa</taxon>
        <taxon>Chordata</taxon>
        <taxon>Craniata</taxon>
        <taxon>Vertebrata</taxon>
        <taxon>Euteleostomi</taxon>
        <taxon>Amphibia</taxon>
        <taxon>Batrachia</taxon>
        <taxon>Caudata</taxon>
        <taxon>Salamandroidea</taxon>
        <taxon>Salamandridae</taxon>
        <taxon>Pleurodelinae</taxon>
        <taxon>Pleurodeles</taxon>
    </lineage>
</organism>
<dbReference type="AlphaFoldDB" id="A0AAV7VIQ9"/>
<comment type="caution">
    <text evidence="2">The sequence shown here is derived from an EMBL/GenBank/DDBJ whole genome shotgun (WGS) entry which is preliminary data.</text>
</comment>
<protein>
    <submittedName>
        <fullName evidence="2">Uncharacterized protein</fullName>
    </submittedName>
</protein>